<keyword evidence="3" id="KW-0560">Oxidoreductase</keyword>
<evidence type="ECO:0000313" key="6">
    <source>
        <dbReference type="EMBL" id="MTD16299.1"/>
    </source>
</evidence>
<dbReference type="GO" id="GO:0046306">
    <property type="term" value="P:alkanesulfonate catabolic process"/>
    <property type="evidence" value="ECO:0007669"/>
    <property type="project" value="TreeGrafter"/>
</dbReference>
<keyword evidence="4" id="KW-0503">Monooxygenase</keyword>
<dbReference type="PANTHER" id="PTHR42847">
    <property type="entry name" value="ALKANESULFONATE MONOOXYGENASE"/>
    <property type="match status" value="1"/>
</dbReference>
<protein>
    <submittedName>
        <fullName evidence="6">TIGR03560 family F420-dependent LLM class oxidoreductase</fullName>
    </submittedName>
</protein>
<evidence type="ECO:0000313" key="7">
    <source>
        <dbReference type="Proteomes" id="UP000460221"/>
    </source>
</evidence>
<dbReference type="Gene3D" id="3.20.20.30">
    <property type="entry name" value="Luciferase-like domain"/>
    <property type="match status" value="1"/>
</dbReference>
<dbReference type="Pfam" id="PF00296">
    <property type="entry name" value="Bac_luciferase"/>
    <property type="match status" value="1"/>
</dbReference>
<dbReference type="PANTHER" id="PTHR42847:SF4">
    <property type="entry name" value="ALKANESULFONATE MONOOXYGENASE-RELATED"/>
    <property type="match status" value="1"/>
</dbReference>
<dbReference type="GO" id="GO:0008726">
    <property type="term" value="F:alkanesulfonate monooxygenase activity"/>
    <property type="evidence" value="ECO:0007669"/>
    <property type="project" value="TreeGrafter"/>
</dbReference>
<evidence type="ECO:0000256" key="3">
    <source>
        <dbReference type="ARBA" id="ARBA00023002"/>
    </source>
</evidence>
<keyword evidence="1" id="KW-0285">Flavoprotein</keyword>
<dbReference type="InterPro" id="IPR011251">
    <property type="entry name" value="Luciferase-like_dom"/>
</dbReference>
<evidence type="ECO:0000256" key="4">
    <source>
        <dbReference type="ARBA" id="ARBA00023033"/>
    </source>
</evidence>
<evidence type="ECO:0000256" key="1">
    <source>
        <dbReference type="ARBA" id="ARBA00022630"/>
    </source>
</evidence>
<dbReference type="InterPro" id="IPR019952">
    <property type="entry name" value="F420_OxRdatse_Rv1855c_pred"/>
</dbReference>
<dbReference type="AlphaFoldDB" id="A0A7K1FSE0"/>
<comment type="caution">
    <text evidence="6">The sequence shown here is derived from an EMBL/GenBank/DDBJ whole genome shotgun (WGS) entry which is preliminary data.</text>
</comment>
<dbReference type="InterPro" id="IPR050172">
    <property type="entry name" value="SsuD_RutA_monooxygenase"/>
</dbReference>
<organism evidence="6 7">
    <name type="scientific">Nakamurella alba</name>
    <dbReference type="NCBI Taxonomy" id="2665158"/>
    <lineage>
        <taxon>Bacteria</taxon>
        <taxon>Bacillati</taxon>
        <taxon>Actinomycetota</taxon>
        <taxon>Actinomycetes</taxon>
        <taxon>Nakamurellales</taxon>
        <taxon>Nakamurellaceae</taxon>
        <taxon>Nakamurella</taxon>
    </lineage>
</organism>
<name>A0A7K1FSE0_9ACTN</name>
<dbReference type="InterPro" id="IPR036661">
    <property type="entry name" value="Luciferase-like_sf"/>
</dbReference>
<dbReference type="RefSeq" id="WP_154770313.1">
    <property type="nucleotide sequence ID" value="NZ_WLYK01000009.1"/>
</dbReference>
<gene>
    <name evidence="6" type="ORF">GIS00_20370</name>
</gene>
<dbReference type="SUPFAM" id="SSF51679">
    <property type="entry name" value="Bacterial luciferase-like"/>
    <property type="match status" value="1"/>
</dbReference>
<dbReference type="Proteomes" id="UP000460221">
    <property type="component" value="Unassembled WGS sequence"/>
</dbReference>
<dbReference type="EMBL" id="WLYK01000009">
    <property type="protein sequence ID" value="MTD16299.1"/>
    <property type="molecule type" value="Genomic_DNA"/>
</dbReference>
<dbReference type="NCBIfam" id="TIGR03560">
    <property type="entry name" value="F420_Rv1855c"/>
    <property type="match status" value="1"/>
</dbReference>
<proteinExistence type="predicted"/>
<evidence type="ECO:0000256" key="2">
    <source>
        <dbReference type="ARBA" id="ARBA00022643"/>
    </source>
</evidence>
<keyword evidence="7" id="KW-1185">Reference proteome</keyword>
<keyword evidence="2" id="KW-0288">FMN</keyword>
<reference evidence="6 7" key="1">
    <citation type="submission" date="2019-11" db="EMBL/GenBank/DDBJ databases">
        <authorList>
            <person name="Jiang L.-Q."/>
        </authorList>
    </citation>
    <scope>NUCLEOTIDE SEQUENCE [LARGE SCALE GENOMIC DNA]</scope>
    <source>
        <strain evidence="6 7">YIM 132087</strain>
    </source>
</reference>
<accession>A0A7K1FSE0</accession>
<feature type="domain" description="Luciferase-like" evidence="5">
    <location>
        <begin position="11"/>
        <end position="248"/>
    </location>
</feature>
<evidence type="ECO:0000259" key="5">
    <source>
        <dbReference type="Pfam" id="PF00296"/>
    </source>
</evidence>
<sequence>MKLSLFLDPQEGISYATLREATLAAERLGFHGMYRSDHLTSTADHFERAASEAWSTLAGLARETSRLRLGTLVTPVGFRHPSLYAKIINTVDEMSDGRVDVSIGTGWYAPEHLRLGLPFPELRDRFDQLEEYLAVLHQLWGTSTGGVEGQHYRVDDFTVAPASVQRPRPRLILGGHGPRRTPRIAARYADDYNVDWLSPEETGRLNRNVDNACADIGRDPAEIERSILVGAVIAADRSDVDERLAQAGRFLGLDDVGAWREKTRESWTVGTAEDLVVRLQEYAAVGVQHTMLMLAPGDDLDIISLVADVVMPAVAGS</sequence>